<evidence type="ECO:0000259" key="2">
    <source>
        <dbReference type="PROSITE" id="PS00028"/>
    </source>
</evidence>
<dbReference type="InterPro" id="IPR013087">
    <property type="entry name" value="Znf_C2H2_type"/>
</dbReference>
<evidence type="ECO:0000313" key="4">
    <source>
        <dbReference type="WBParaSite" id="Minc3s02012g27749"/>
    </source>
</evidence>
<dbReference type="WBParaSite" id="Minc3s02012g27749">
    <property type="protein sequence ID" value="Minc3s02012g27749"/>
    <property type="gene ID" value="Minc3s02012g27749"/>
</dbReference>
<feature type="domain" description="C2H2-type" evidence="2">
    <location>
        <begin position="233"/>
        <end position="255"/>
    </location>
</feature>
<dbReference type="PROSITE" id="PS00028">
    <property type="entry name" value="ZINC_FINGER_C2H2_1"/>
    <property type="match status" value="1"/>
</dbReference>
<keyword evidence="1" id="KW-0175">Coiled coil</keyword>
<evidence type="ECO:0000256" key="1">
    <source>
        <dbReference type="SAM" id="Coils"/>
    </source>
</evidence>
<dbReference type="AlphaFoldDB" id="A0A914MRQ5"/>
<dbReference type="Proteomes" id="UP000887563">
    <property type="component" value="Unplaced"/>
</dbReference>
<accession>A0A914MRQ5</accession>
<keyword evidence="3" id="KW-1185">Reference proteome</keyword>
<protein>
    <submittedName>
        <fullName evidence="4">C2H2-type domain-containing protein</fullName>
    </submittedName>
</protein>
<organism evidence="3 4">
    <name type="scientific">Meloidogyne incognita</name>
    <name type="common">Southern root-knot nematode worm</name>
    <name type="synonym">Oxyuris incognita</name>
    <dbReference type="NCBI Taxonomy" id="6306"/>
    <lineage>
        <taxon>Eukaryota</taxon>
        <taxon>Metazoa</taxon>
        <taxon>Ecdysozoa</taxon>
        <taxon>Nematoda</taxon>
        <taxon>Chromadorea</taxon>
        <taxon>Rhabditida</taxon>
        <taxon>Tylenchina</taxon>
        <taxon>Tylenchomorpha</taxon>
        <taxon>Tylenchoidea</taxon>
        <taxon>Meloidogynidae</taxon>
        <taxon>Meloidogyninae</taxon>
        <taxon>Meloidogyne</taxon>
        <taxon>Meloidogyne incognita group</taxon>
    </lineage>
</organism>
<name>A0A914MRQ5_MELIC</name>
<evidence type="ECO:0000313" key="3">
    <source>
        <dbReference type="Proteomes" id="UP000887563"/>
    </source>
</evidence>
<sequence length="267" mass="29946">MDQLSKKKEQHTITLKRLQVQEEKLIIEQQRIQQQQIDLNTKREQLDQQKQNIAMQKLEEEGILRELERQEKEKKAGGASSSHMVNLPLGQSAADFSNQHAWGWQLPEEMCGLIDQYGRCVTYSTSLNEQNSSGFWTHLLPQQVYMPVPFYQQNTVADASLNVGHDVSGLSTNLLPNVVQQFAGSSTTFVQNVGQDVSGSSTNFGQPNLFSQSFPQTATKAKLQKPDQPRIPCTIPGCGKVCVSELGLSIHLSKHSKDNEKKQNQQP</sequence>
<reference evidence="4" key="1">
    <citation type="submission" date="2022-11" db="UniProtKB">
        <authorList>
            <consortium name="WormBaseParasite"/>
        </authorList>
    </citation>
    <scope>IDENTIFICATION</scope>
</reference>
<proteinExistence type="predicted"/>
<feature type="coiled-coil region" evidence="1">
    <location>
        <begin position="1"/>
        <end position="73"/>
    </location>
</feature>